<name>A0A0E3VUL9_9BRAD</name>
<dbReference type="EMBL" id="AP014685">
    <property type="protein sequence ID" value="BAR57640.1"/>
    <property type="molecule type" value="Genomic_DNA"/>
</dbReference>
<gene>
    <name evidence="1" type="ORF">NK6_4472</name>
</gene>
<evidence type="ECO:0000313" key="2">
    <source>
        <dbReference type="Proteomes" id="UP000063308"/>
    </source>
</evidence>
<dbReference type="AlphaFoldDB" id="A0A0E3VUL9"/>
<proteinExistence type="predicted"/>
<organism evidence="1 2">
    <name type="scientific">Bradyrhizobium diazoefficiens</name>
    <dbReference type="NCBI Taxonomy" id="1355477"/>
    <lineage>
        <taxon>Bacteria</taxon>
        <taxon>Pseudomonadati</taxon>
        <taxon>Pseudomonadota</taxon>
        <taxon>Alphaproteobacteria</taxon>
        <taxon>Hyphomicrobiales</taxon>
        <taxon>Nitrobacteraceae</taxon>
        <taxon>Bradyrhizobium</taxon>
    </lineage>
</organism>
<sequence length="30" mass="3393">MRSEPENTLGHFHGRSLLLTSERRAGKNVV</sequence>
<evidence type="ECO:0000313" key="1">
    <source>
        <dbReference type="EMBL" id="BAR57640.1"/>
    </source>
</evidence>
<protein>
    <submittedName>
        <fullName evidence="1">Uncharacterized protein</fullName>
    </submittedName>
</protein>
<dbReference type="Proteomes" id="UP000063308">
    <property type="component" value="Chromosome"/>
</dbReference>
<accession>A0A0E3VUL9</accession>
<reference evidence="1 2" key="1">
    <citation type="submission" date="2014-11" db="EMBL/GenBank/DDBJ databases">
        <title>Symbiosis island explosion on the genome of extra-slow-growing strains of soybean bradyrhizobia with massive insertion sequences.</title>
        <authorList>
            <person name="Iida T."/>
            <person name="Minamisawa K."/>
        </authorList>
    </citation>
    <scope>NUCLEOTIDE SEQUENCE [LARGE SCALE GENOMIC DNA]</scope>
    <source>
        <strain evidence="1 2">NK6</strain>
    </source>
</reference>